<gene>
    <name evidence="1" type="ORF">CINCED_3A015852</name>
</gene>
<dbReference type="Proteomes" id="UP000325440">
    <property type="component" value="Unassembled WGS sequence"/>
</dbReference>
<protein>
    <submittedName>
        <fullName evidence="1">Uncharacterized protein</fullName>
    </submittedName>
</protein>
<evidence type="ECO:0000313" key="2">
    <source>
        <dbReference type="Proteomes" id="UP000325440"/>
    </source>
</evidence>
<name>A0A5E4NFY5_9HEMI</name>
<proteinExistence type="predicted"/>
<accession>A0A5E4NFY5</accession>
<keyword evidence="2" id="KW-1185">Reference proteome</keyword>
<dbReference type="EMBL" id="CABPRJ010001919">
    <property type="protein sequence ID" value="VVC41481.1"/>
    <property type="molecule type" value="Genomic_DNA"/>
</dbReference>
<reference evidence="1 2" key="1">
    <citation type="submission" date="2019-08" db="EMBL/GenBank/DDBJ databases">
        <authorList>
            <person name="Alioto T."/>
            <person name="Alioto T."/>
            <person name="Gomez Garrido J."/>
        </authorList>
    </citation>
    <scope>NUCLEOTIDE SEQUENCE [LARGE SCALE GENOMIC DNA]</scope>
</reference>
<organism evidence="1 2">
    <name type="scientific">Cinara cedri</name>
    <dbReference type="NCBI Taxonomy" id="506608"/>
    <lineage>
        <taxon>Eukaryota</taxon>
        <taxon>Metazoa</taxon>
        <taxon>Ecdysozoa</taxon>
        <taxon>Arthropoda</taxon>
        <taxon>Hexapoda</taxon>
        <taxon>Insecta</taxon>
        <taxon>Pterygota</taxon>
        <taxon>Neoptera</taxon>
        <taxon>Paraneoptera</taxon>
        <taxon>Hemiptera</taxon>
        <taxon>Sternorrhyncha</taxon>
        <taxon>Aphidomorpha</taxon>
        <taxon>Aphidoidea</taxon>
        <taxon>Aphididae</taxon>
        <taxon>Lachninae</taxon>
        <taxon>Cinara</taxon>
    </lineage>
</organism>
<evidence type="ECO:0000313" key="1">
    <source>
        <dbReference type="EMBL" id="VVC41481.1"/>
    </source>
</evidence>
<dbReference type="AlphaFoldDB" id="A0A5E4NFY5"/>
<sequence>MIFRMTPTIQCGSDDQSMQISPPPSVFRNNFFAQQNLRETPASDRTAFTRPGVRTNHLHCNPNQKDRHTVYKNSKRNTSYMSAELKSDVKRLLVNSSDDEETVSEEHLDFMRKRRALLLVTIQTMTLFHENQILERKLSALHKMVKIQIQKENKKNNKSTSE</sequence>
<dbReference type="OrthoDB" id="6621341at2759"/>